<dbReference type="CDD" id="cd06171">
    <property type="entry name" value="Sigma70_r4"/>
    <property type="match status" value="1"/>
</dbReference>
<dbReference type="InterPro" id="IPR013249">
    <property type="entry name" value="RNA_pol_sigma70_r4_t2"/>
</dbReference>
<reference evidence="9" key="1">
    <citation type="submission" date="2016-11" db="EMBL/GenBank/DDBJ databases">
        <authorList>
            <person name="Varghese N."/>
            <person name="Submissions S."/>
        </authorList>
    </citation>
    <scope>NUCLEOTIDE SEQUENCE [LARGE SCALE GENOMIC DNA]</scope>
    <source>
        <strain evidence="9">DSM 15449</strain>
    </source>
</reference>
<evidence type="ECO:0000256" key="5">
    <source>
        <dbReference type="SAM" id="MobiDB-lite"/>
    </source>
</evidence>
<dbReference type="GO" id="GO:0003677">
    <property type="term" value="F:DNA binding"/>
    <property type="evidence" value="ECO:0007669"/>
    <property type="project" value="InterPro"/>
</dbReference>
<evidence type="ECO:0000256" key="2">
    <source>
        <dbReference type="ARBA" id="ARBA00023015"/>
    </source>
</evidence>
<dbReference type="InterPro" id="IPR036388">
    <property type="entry name" value="WH-like_DNA-bd_sf"/>
</dbReference>
<feature type="domain" description="RNA polymerase sigma-70 region 2" evidence="6">
    <location>
        <begin position="31"/>
        <end position="97"/>
    </location>
</feature>
<evidence type="ECO:0000259" key="7">
    <source>
        <dbReference type="Pfam" id="PF08281"/>
    </source>
</evidence>
<dbReference type="PANTHER" id="PTHR43133:SF51">
    <property type="entry name" value="RNA POLYMERASE SIGMA FACTOR"/>
    <property type="match status" value="1"/>
</dbReference>
<feature type="domain" description="RNA polymerase sigma factor 70 region 4 type 2" evidence="7">
    <location>
        <begin position="128"/>
        <end position="179"/>
    </location>
</feature>
<feature type="region of interest" description="Disordered" evidence="5">
    <location>
        <begin position="182"/>
        <end position="206"/>
    </location>
</feature>
<evidence type="ECO:0000259" key="6">
    <source>
        <dbReference type="Pfam" id="PF04542"/>
    </source>
</evidence>
<proteinExistence type="inferred from homology"/>
<dbReference type="Pfam" id="PF08281">
    <property type="entry name" value="Sigma70_r4_2"/>
    <property type="match status" value="1"/>
</dbReference>
<dbReference type="InterPro" id="IPR013324">
    <property type="entry name" value="RNA_pol_sigma_r3/r4-like"/>
</dbReference>
<dbReference type="OrthoDB" id="9784984at2"/>
<dbReference type="AlphaFoldDB" id="A0A1M5YC71"/>
<evidence type="ECO:0000256" key="4">
    <source>
        <dbReference type="ARBA" id="ARBA00023163"/>
    </source>
</evidence>
<dbReference type="Pfam" id="PF04542">
    <property type="entry name" value="Sigma70_r2"/>
    <property type="match status" value="1"/>
</dbReference>
<comment type="similarity">
    <text evidence="1">Belongs to the sigma-70 factor family. ECF subfamily.</text>
</comment>
<keyword evidence="9" id="KW-1185">Reference proteome</keyword>
<dbReference type="EMBL" id="FQXJ01000007">
    <property type="protein sequence ID" value="SHI09123.1"/>
    <property type="molecule type" value="Genomic_DNA"/>
</dbReference>
<dbReference type="InterPro" id="IPR007627">
    <property type="entry name" value="RNA_pol_sigma70_r2"/>
</dbReference>
<dbReference type="InterPro" id="IPR013325">
    <property type="entry name" value="RNA_pol_sigma_r2"/>
</dbReference>
<sequence>MHDDEAQNILKGDEELIKSILAGNGERYGDIVERYQTGLYRTVYYYTQNVEDARDLTQDIFIKAYNNLAGFKQGSAFSTWLYRIAVNHCLDWCRKKKPTYVESFSLDNLCSDEDSPEDLFLQQEITSEVQAAVGSLPAIYSTVLILYYFEDFSPQQIADITDIPKRTVETRLFRGRKMLRDKLQPTSSGGEDHDLLSKPGQLAQLR</sequence>
<dbReference type="GO" id="GO:0006352">
    <property type="term" value="P:DNA-templated transcription initiation"/>
    <property type="evidence" value="ECO:0007669"/>
    <property type="project" value="InterPro"/>
</dbReference>
<dbReference type="SUPFAM" id="SSF88946">
    <property type="entry name" value="Sigma2 domain of RNA polymerase sigma factors"/>
    <property type="match status" value="1"/>
</dbReference>
<dbReference type="Gene3D" id="1.10.10.10">
    <property type="entry name" value="Winged helix-like DNA-binding domain superfamily/Winged helix DNA-binding domain"/>
    <property type="match status" value="1"/>
</dbReference>
<keyword evidence="3" id="KW-0731">Sigma factor</keyword>
<dbReference type="NCBIfam" id="TIGR02937">
    <property type="entry name" value="sigma70-ECF"/>
    <property type="match status" value="1"/>
</dbReference>
<keyword evidence="4" id="KW-0804">Transcription</keyword>
<dbReference type="SUPFAM" id="SSF88659">
    <property type="entry name" value="Sigma3 and sigma4 domains of RNA polymerase sigma factors"/>
    <property type="match status" value="1"/>
</dbReference>
<dbReference type="STRING" id="1121420.SAMN02746098_02396"/>
<evidence type="ECO:0000313" key="9">
    <source>
        <dbReference type="Proteomes" id="UP000183954"/>
    </source>
</evidence>
<evidence type="ECO:0000256" key="3">
    <source>
        <dbReference type="ARBA" id="ARBA00023082"/>
    </source>
</evidence>
<dbReference type="GO" id="GO:0016987">
    <property type="term" value="F:sigma factor activity"/>
    <property type="evidence" value="ECO:0007669"/>
    <property type="project" value="UniProtKB-KW"/>
</dbReference>
<dbReference type="Proteomes" id="UP000183954">
    <property type="component" value="Unassembled WGS sequence"/>
</dbReference>
<dbReference type="PANTHER" id="PTHR43133">
    <property type="entry name" value="RNA POLYMERASE ECF-TYPE SIGMA FACTO"/>
    <property type="match status" value="1"/>
</dbReference>
<gene>
    <name evidence="8" type="ORF">SAMN02746098_02396</name>
</gene>
<accession>A0A1M5YC71</accession>
<organism evidence="8 9">
    <name type="scientific">Desulfosporosinus lacus DSM 15449</name>
    <dbReference type="NCBI Taxonomy" id="1121420"/>
    <lineage>
        <taxon>Bacteria</taxon>
        <taxon>Bacillati</taxon>
        <taxon>Bacillota</taxon>
        <taxon>Clostridia</taxon>
        <taxon>Eubacteriales</taxon>
        <taxon>Desulfitobacteriaceae</taxon>
        <taxon>Desulfosporosinus</taxon>
    </lineage>
</organism>
<protein>
    <submittedName>
        <fullName evidence="8">RNA polymerase sigma-70 factor, ECF subfamily</fullName>
    </submittedName>
</protein>
<dbReference type="InterPro" id="IPR014284">
    <property type="entry name" value="RNA_pol_sigma-70_dom"/>
</dbReference>
<evidence type="ECO:0000313" key="8">
    <source>
        <dbReference type="EMBL" id="SHI09123.1"/>
    </source>
</evidence>
<name>A0A1M5YC71_9FIRM</name>
<evidence type="ECO:0000256" key="1">
    <source>
        <dbReference type="ARBA" id="ARBA00010641"/>
    </source>
</evidence>
<dbReference type="Gene3D" id="1.10.1740.10">
    <property type="match status" value="1"/>
</dbReference>
<keyword evidence="2" id="KW-0805">Transcription regulation</keyword>
<dbReference type="InterPro" id="IPR039425">
    <property type="entry name" value="RNA_pol_sigma-70-like"/>
</dbReference>